<gene>
    <name evidence="6" type="ORF">ROHU_026538</name>
</gene>
<dbReference type="InterPro" id="IPR002209">
    <property type="entry name" value="Fibroblast_GF_fam"/>
</dbReference>
<feature type="compositionally biased region" description="Basic and acidic residues" evidence="5">
    <location>
        <begin position="1"/>
        <end position="15"/>
    </location>
</feature>
<evidence type="ECO:0000256" key="5">
    <source>
        <dbReference type="SAM" id="MobiDB-lite"/>
    </source>
</evidence>
<proteinExistence type="inferred from homology"/>
<dbReference type="PANTHER" id="PTHR11486">
    <property type="entry name" value="FIBROBLAST GROWTH FACTOR"/>
    <property type="match status" value="1"/>
</dbReference>
<feature type="region of interest" description="Disordered" evidence="5">
    <location>
        <begin position="1"/>
        <end position="37"/>
    </location>
</feature>
<name>A0A498MDF2_LABRO</name>
<keyword evidence="7" id="KW-1185">Reference proteome</keyword>
<dbReference type="STRING" id="84645.A0A498MDF2"/>
<dbReference type="InterPro" id="IPR008996">
    <property type="entry name" value="IL1/FGF"/>
</dbReference>
<protein>
    <recommendedName>
        <fullName evidence="4">Fibroblast growth factor</fullName>
        <shortName evidence="4">FGF</shortName>
    </recommendedName>
</protein>
<comment type="similarity">
    <text evidence="2 4">Belongs to the heparin-binding growth factors family.</text>
</comment>
<dbReference type="AlphaFoldDB" id="A0A498MDF2"/>
<dbReference type="SUPFAM" id="SSF50353">
    <property type="entry name" value="Cytokine"/>
    <property type="match status" value="1"/>
</dbReference>
<dbReference type="GO" id="GO:0008083">
    <property type="term" value="F:growth factor activity"/>
    <property type="evidence" value="ECO:0007669"/>
    <property type="project" value="InterPro"/>
</dbReference>
<evidence type="ECO:0000256" key="3">
    <source>
        <dbReference type="ARBA" id="ARBA00022525"/>
    </source>
</evidence>
<evidence type="ECO:0000256" key="1">
    <source>
        <dbReference type="ARBA" id="ARBA00004613"/>
    </source>
</evidence>
<organism evidence="6 7">
    <name type="scientific">Labeo rohita</name>
    <name type="common">Indian major carp</name>
    <name type="synonym">Cyprinus rohita</name>
    <dbReference type="NCBI Taxonomy" id="84645"/>
    <lineage>
        <taxon>Eukaryota</taxon>
        <taxon>Metazoa</taxon>
        <taxon>Chordata</taxon>
        <taxon>Craniata</taxon>
        <taxon>Vertebrata</taxon>
        <taxon>Euteleostomi</taxon>
        <taxon>Actinopterygii</taxon>
        <taxon>Neopterygii</taxon>
        <taxon>Teleostei</taxon>
        <taxon>Ostariophysi</taxon>
        <taxon>Cypriniformes</taxon>
        <taxon>Cyprinidae</taxon>
        <taxon>Labeoninae</taxon>
        <taxon>Labeonini</taxon>
        <taxon>Labeo</taxon>
    </lineage>
</organism>
<accession>A0A498MDF2</accession>
<evidence type="ECO:0000313" key="6">
    <source>
        <dbReference type="EMBL" id="RXN17853.1"/>
    </source>
</evidence>
<dbReference type="Pfam" id="PF00167">
    <property type="entry name" value="FGF"/>
    <property type="match status" value="1"/>
</dbReference>
<evidence type="ECO:0000313" key="7">
    <source>
        <dbReference type="Proteomes" id="UP000290572"/>
    </source>
</evidence>
<evidence type="ECO:0000256" key="2">
    <source>
        <dbReference type="ARBA" id="ARBA00007936"/>
    </source>
</evidence>
<evidence type="ECO:0000256" key="4">
    <source>
        <dbReference type="RuleBase" id="RU049442"/>
    </source>
</evidence>
<dbReference type="SMART" id="SM00442">
    <property type="entry name" value="FGF"/>
    <property type="match status" value="1"/>
</dbReference>
<dbReference type="GO" id="GO:0005576">
    <property type="term" value="C:extracellular region"/>
    <property type="evidence" value="ECO:0007669"/>
    <property type="project" value="UniProtKB-SubCell"/>
</dbReference>
<dbReference type="PRINTS" id="PR00263">
    <property type="entry name" value="HBGFFGF"/>
</dbReference>
<keyword evidence="3" id="KW-0964">Secreted</keyword>
<dbReference type="Gene3D" id="2.80.10.50">
    <property type="match status" value="1"/>
</dbReference>
<comment type="caution">
    <text evidence="6">The sequence shown here is derived from an EMBL/GenBank/DDBJ whole genome shotgun (WGS) entry which is preliminary data.</text>
</comment>
<comment type="subcellular location">
    <subcellularLocation>
        <location evidence="1">Secreted</location>
    </subcellularLocation>
</comment>
<sequence length="157" mass="17138">MPRGAETEKPKEREMAAGGITTLPASPDDGASGGFTPGNFKEPKRLYCKNGGYFLRIHPDGRVDGIREKSDPHIRLQLQATAVGEVVIKGICANRYLAMNADGRLFGTARSSQRHGPKSHRYALRSNFPKYTIIPLDSLKQGSRVGLKSSPICTIRS</sequence>
<dbReference type="Proteomes" id="UP000290572">
    <property type="component" value="Unassembled WGS sequence"/>
</dbReference>
<reference evidence="6 7" key="1">
    <citation type="submission" date="2018-03" db="EMBL/GenBank/DDBJ databases">
        <title>Draft genome sequence of Rohu Carp (Labeo rohita).</title>
        <authorList>
            <person name="Das P."/>
            <person name="Kushwaha B."/>
            <person name="Joshi C.G."/>
            <person name="Kumar D."/>
            <person name="Nagpure N.S."/>
            <person name="Sahoo L."/>
            <person name="Das S.P."/>
            <person name="Bit A."/>
            <person name="Patnaik S."/>
            <person name="Meher P.K."/>
            <person name="Jayasankar P."/>
            <person name="Koringa P.G."/>
            <person name="Patel N.V."/>
            <person name="Hinsu A.T."/>
            <person name="Kumar R."/>
            <person name="Pandey M."/>
            <person name="Agarwal S."/>
            <person name="Srivastava S."/>
            <person name="Singh M."/>
            <person name="Iquebal M.A."/>
            <person name="Jaiswal S."/>
            <person name="Angadi U.B."/>
            <person name="Kumar N."/>
            <person name="Raza M."/>
            <person name="Shah T.M."/>
            <person name="Rai A."/>
            <person name="Jena J.K."/>
        </authorList>
    </citation>
    <scope>NUCLEOTIDE SEQUENCE [LARGE SCALE GENOMIC DNA]</scope>
    <source>
        <strain evidence="6">DASCIFA01</strain>
        <tissue evidence="6">Testis</tissue>
    </source>
</reference>
<dbReference type="EMBL" id="QBIY01012737">
    <property type="protein sequence ID" value="RXN17853.1"/>
    <property type="molecule type" value="Genomic_DNA"/>
</dbReference>